<evidence type="ECO:0000313" key="2">
    <source>
        <dbReference type="Proteomes" id="UP000075604"/>
    </source>
</evidence>
<name>A0A150P4H7_SORCE</name>
<dbReference type="AlphaFoldDB" id="A0A150P4H7"/>
<reference evidence="1 2" key="1">
    <citation type="submission" date="2014-02" db="EMBL/GenBank/DDBJ databases">
        <title>The small core and large imbalanced accessory genome model reveals a collaborative survival strategy of Sorangium cellulosum strains in nature.</title>
        <authorList>
            <person name="Han K."/>
            <person name="Peng R."/>
            <person name="Blom J."/>
            <person name="Li Y.-Z."/>
        </authorList>
    </citation>
    <scope>NUCLEOTIDE SEQUENCE [LARGE SCALE GENOMIC DNA]</scope>
    <source>
        <strain evidence="1 2">So0157-18</strain>
    </source>
</reference>
<sequence length="229" mass="23464">MEDIMMKKMCAVLILGGAVGVNMLGCTAAEPIDPSSEPSVEDAPSGDTAAVRLPAREPIGVIPASPSTLQETGVVGWKVFEDDPYSFQVFGVDAADNVMSHVAIRVELSDQGEREGVTVESAFPARGMVRIAKDGAIVDSTLPSNEQAAAYFEAMEADMQGFGQVDEAQRGAWSCTIATLALTGACGGGAVACAASAPTIAIAILTCATAASSCSSAIPPFMCECFGKC</sequence>
<organism evidence="1 2">
    <name type="scientific">Sorangium cellulosum</name>
    <name type="common">Polyangium cellulosum</name>
    <dbReference type="NCBI Taxonomy" id="56"/>
    <lineage>
        <taxon>Bacteria</taxon>
        <taxon>Pseudomonadati</taxon>
        <taxon>Myxococcota</taxon>
        <taxon>Polyangia</taxon>
        <taxon>Polyangiales</taxon>
        <taxon>Polyangiaceae</taxon>
        <taxon>Sorangium</taxon>
    </lineage>
</organism>
<gene>
    <name evidence="1" type="ORF">BE04_22745</name>
</gene>
<comment type="caution">
    <text evidence="1">The sequence shown here is derived from an EMBL/GenBank/DDBJ whole genome shotgun (WGS) entry which is preliminary data.</text>
</comment>
<dbReference type="EMBL" id="JELX01004033">
    <property type="protein sequence ID" value="KYF50599.1"/>
    <property type="molecule type" value="Genomic_DNA"/>
</dbReference>
<accession>A0A150P4H7</accession>
<protein>
    <submittedName>
        <fullName evidence="1">Uncharacterized protein</fullName>
    </submittedName>
</protein>
<dbReference type="Proteomes" id="UP000075604">
    <property type="component" value="Unassembled WGS sequence"/>
</dbReference>
<evidence type="ECO:0000313" key="1">
    <source>
        <dbReference type="EMBL" id="KYF50599.1"/>
    </source>
</evidence>
<proteinExistence type="predicted"/>